<sequence>MPVERWSAAQVEALTPDPASLRDARGVAGPFSAGGPAGDRSKRTVPPDPAAAAKRARGRSDRVAGGMAELQRWLDDQIEQGLAVAGRAGPQPFEMMAARLVDAQAPGAAGMVRRLGGFAGAGPQWADRLLGELALLRLLVTGHARLGDLDPALAATVRARIGFPTATEEVLAGPRVTDRWQVLGQVETDEGALTSRRTWLRGSGGRFALVLSFAAPGQPLPADLIPGTEFRADLCFYPGSAPLRALVAERVSAAEPFASPDGAGTIRAGLAGWASLVAAEPWRHDAPMLVSSARPTSDGHLVDAEGWALPLAPGHREPWWLLAAAGGSPATVAAEWSPAGLRPLAAWVDGRFVPTAPPVPDSSSRRPAELPPELLTAALVGTGRRPWAGRSVRVDPLTVDLGSPAGAPPSAVADGSPASAPPSAVADGSPAGAPPSAVADGSPAGAPPSAVAGGSLAGAPVSAEAGRSPGAPSSAGRLPDATGSPESLSAGPAAALLEAAAVALTCRRAGVEPEIGRVPVDAAPPETDVPLPPAAAARLARILDGGAPGGGHHEQALLIQWLAAAVGRGGIVPPVILPDLLEAGRRNALLRADVAGVAGRRGAWLAAQRADWHWLLTEAAPTRTGDWTATAARTRDWTTSATAERLGLLVELRRSDPGRARELLESTWGEESSDNRARFLATLGTGLSLDDEPLLERALDDRRKEVREAALDLLRQLPGAALGRRMTARARAAVRLDGSGRLTVEPPTELDRDLRRDGVSATPVRGIGVGAWLLEEVLAGTPLSTWTVPPPSTGAGPLSTAGLGPSGWIAAARGHDWANPLVHGWAKAAVVQRDPRWATALLAADHGTLREAVRWDLHLVLPPDELARLATAALRSEDGSAQRLLGLHPGPWPDGLSVAVLETVDQRARNDRHTWQLGELCRAAALAMPPGYADLAGRLAAQLDRVVDPARVRPVAELARTLIFRHEMLQELQ</sequence>
<gene>
    <name evidence="2" type="ORF">ACFO0C_07120</name>
</gene>
<dbReference type="Pfam" id="PF18944">
    <property type="entry name" value="DUF5691"/>
    <property type="match status" value="1"/>
</dbReference>
<proteinExistence type="predicted"/>
<evidence type="ECO:0000313" key="2">
    <source>
        <dbReference type="EMBL" id="MFC4064695.1"/>
    </source>
</evidence>
<dbReference type="RefSeq" id="WP_378065737.1">
    <property type="nucleotide sequence ID" value="NZ_JBHSBL010000006.1"/>
</dbReference>
<keyword evidence="3" id="KW-1185">Reference proteome</keyword>
<reference evidence="3" key="1">
    <citation type="journal article" date="2019" name="Int. J. Syst. Evol. Microbiol.">
        <title>The Global Catalogue of Microorganisms (GCM) 10K type strain sequencing project: providing services to taxonomists for standard genome sequencing and annotation.</title>
        <authorList>
            <consortium name="The Broad Institute Genomics Platform"/>
            <consortium name="The Broad Institute Genome Sequencing Center for Infectious Disease"/>
            <person name="Wu L."/>
            <person name="Ma J."/>
        </authorList>
    </citation>
    <scope>NUCLEOTIDE SEQUENCE [LARGE SCALE GENOMIC DNA]</scope>
    <source>
        <strain evidence="3">TBRC 5832</strain>
    </source>
</reference>
<name>A0ABV8ISC4_9ACTN</name>
<accession>A0ABV8ISC4</accession>
<dbReference type="EMBL" id="JBHSBL010000006">
    <property type="protein sequence ID" value="MFC4064695.1"/>
    <property type="molecule type" value="Genomic_DNA"/>
</dbReference>
<protein>
    <submittedName>
        <fullName evidence="2">DUF5691 domain-containing protein</fullName>
    </submittedName>
</protein>
<feature type="region of interest" description="Disordered" evidence="1">
    <location>
        <begin position="400"/>
        <end position="489"/>
    </location>
</feature>
<evidence type="ECO:0000256" key="1">
    <source>
        <dbReference type="SAM" id="MobiDB-lite"/>
    </source>
</evidence>
<feature type="region of interest" description="Disordered" evidence="1">
    <location>
        <begin position="1"/>
        <end position="61"/>
    </location>
</feature>
<feature type="compositionally biased region" description="Low complexity" evidence="1">
    <location>
        <begin position="402"/>
        <end position="463"/>
    </location>
</feature>
<dbReference type="Proteomes" id="UP001595867">
    <property type="component" value="Unassembled WGS sequence"/>
</dbReference>
<comment type="caution">
    <text evidence="2">The sequence shown here is derived from an EMBL/GenBank/DDBJ whole genome shotgun (WGS) entry which is preliminary data.</text>
</comment>
<organism evidence="2 3">
    <name type="scientific">Actinoplanes subglobosus</name>
    <dbReference type="NCBI Taxonomy" id="1547892"/>
    <lineage>
        <taxon>Bacteria</taxon>
        <taxon>Bacillati</taxon>
        <taxon>Actinomycetota</taxon>
        <taxon>Actinomycetes</taxon>
        <taxon>Micromonosporales</taxon>
        <taxon>Micromonosporaceae</taxon>
        <taxon>Actinoplanes</taxon>
    </lineage>
</organism>
<dbReference type="InterPro" id="IPR043746">
    <property type="entry name" value="DUF5691"/>
</dbReference>
<evidence type="ECO:0000313" key="3">
    <source>
        <dbReference type="Proteomes" id="UP001595867"/>
    </source>
</evidence>